<dbReference type="OrthoDB" id="3900342at2759"/>
<gene>
    <name evidence="8" type="ORF">EUX98_g2586</name>
</gene>
<feature type="transmembrane region" description="Helical" evidence="6">
    <location>
        <begin position="32"/>
        <end position="50"/>
    </location>
</feature>
<evidence type="ECO:0000256" key="5">
    <source>
        <dbReference type="SAM" id="MobiDB-lite"/>
    </source>
</evidence>
<evidence type="ECO:0000313" key="9">
    <source>
        <dbReference type="Proteomes" id="UP000308730"/>
    </source>
</evidence>
<dbReference type="Pfam" id="PF00324">
    <property type="entry name" value="AA_permease"/>
    <property type="match status" value="1"/>
</dbReference>
<dbReference type="GO" id="GO:0016020">
    <property type="term" value="C:membrane"/>
    <property type="evidence" value="ECO:0007669"/>
    <property type="project" value="UniProtKB-SubCell"/>
</dbReference>
<dbReference type="EMBL" id="SGPM01000042">
    <property type="protein sequence ID" value="THH31588.1"/>
    <property type="molecule type" value="Genomic_DNA"/>
</dbReference>
<evidence type="ECO:0000256" key="3">
    <source>
        <dbReference type="ARBA" id="ARBA00022989"/>
    </source>
</evidence>
<feature type="transmembrane region" description="Helical" evidence="6">
    <location>
        <begin position="527"/>
        <end position="547"/>
    </location>
</feature>
<keyword evidence="9" id="KW-1185">Reference proteome</keyword>
<dbReference type="PANTHER" id="PTHR43341:SF20">
    <property type="entry name" value="AAT FAMILY AMINO ACID TRANSPORTER"/>
    <property type="match status" value="1"/>
</dbReference>
<feature type="transmembrane region" description="Helical" evidence="6">
    <location>
        <begin position="178"/>
        <end position="197"/>
    </location>
</feature>
<protein>
    <recommendedName>
        <fullName evidence="7">Amino acid permease/ SLC12A domain-containing protein</fullName>
    </recommendedName>
</protein>
<evidence type="ECO:0000259" key="7">
    <source>
        <dbReference type="Pfam" id="PF00324"/>
    </source>
</evidence>
<feature type="transmembrane region" description="Helical" evidence="6">
    <location>
        <begin position="125"/>
        <end position="144"/>
    </location>
</feature>
<dbReference type="InterPro" id="IPR050524">
    <property type="entry name" value="APC_YAT"/>
</dbReference>
<feature type="compositionally biased region" description="Acidic residues" evidence="5">
    <location>
        <begin position="286"/>
        <end position="300"/>
    </location>
</feature>
<feature type="transmembrane region" description="Helical" evidence="6">
    <location>
        <begin position="62"/>
        <end position="82"/>
    </location>
</feature>
<organism evidence="8 9">
    <name type="scientific">Antrodiella citrinella</name>
    <dbReference type="NCBI Taxonomy" id="2447956"/>
    <lineage>
        <taxon>Eukaryota</taxon>
        <taxon>Fungi</taxon>
        <taxon>Dikarya</taxon>
        <taxon>Basidiomycota</taxon>
        <taxon>Agaricomycotina</taxon>
        <taxon>Agaricomycetes</taxon>
        <taxon>Polyporales</taxon>
        <taxon>Steccherinaceae</taxon>
        <taxon>Antrodiella</taxon>
    </lineage>
</organism>
<evidence type="ECO:0000256" key="6">
    <source>
        <dbReference type="SAM" id="Phobius"/>
    </source>
</evidence>
<comment type="caution">
    <text evidence="8">The sequence shown here is derived from an EMBL/GenBank/DDBJ whole genome shotgun (WGS) entry which is preliminary data.</text>
</comment>
<keyword evidence="3 6" id="KW-1133">Transmembrane helix</keyword>
<sequence length="591" mass="65924">MIAFLPNVGGVVGLADLYVDPAVGFSLGWAAWYNWSVTLPTEIAAAAILVQFWDRQQRISPAVWSGIFLVLATGINCFPSRVYGEFEFWLSTIKVLTIVFITVIVSLVIDLGAGKEGNWKQPFGVNYLGIQGGLGRFLGFWAVLMQASFSFFGSEVPGIAAGEVIDASRNVPRALQRVWIRITVFYVGSIFCAGLLVPASDPRLGLSDTEKDVRSSPFVIALDIAGIKGLPHIINAAVLLSAWSAAASDVYISSRFLFFLARCHHAPQFLASLIRYPYRRPQHVESEDELTDTESDDEESPPVINITHESLPDFHEDPYRTRKDNEVSFPLLGSPDALYDFWAATPESSSFSPTPQLSEMGKDEDGAVHVEVVEVSPNASGEFARESRESDDMEATGATHSFLGSATGNTAETAFNWLVAVASVASLQSWVGILFTYIRWHQGTSYAERKYRPDVNHDPHAQEVIAQIDKIREHRHWGQPYLAWYAFGSCMIVLFTNGWYVVLMLIFGWRIADIPGKEGSKVPDEVISTFLSSYIPIPFFILLTFGYKLIHRTKMVKLEEMTFERHHVPEPEKPPKTRSAREGVMKWLLMI</sequence>
<feature type="transmembrane region" description="Helical" evidence="6">
    <location>
        <begin position="482"/>
        <end position="507"/>
    </location>
</feature>
<reference evidence="8 9" key="1">
    <citation type="submission" date="2019-02" db="EMBL/GenBank/DDBJ databases">
        <title>Genome sequencing of the rare red list fungi Antrodiella citrinella (Flaviporus citrinellus).</title>
        <authorList>
            <person name="Buettner E."/>
            <person name="Kellner H."/>
        </authorList>
    </citation>
    <scope>NUCLEOTIDE SEQUENCE [LARGE SCALE GENOMIC DNA]</scope>
    <source>
        <strain evidence="8 9">DSM 108506</strain>
    </source>
</reference>
<feature type="transmembrane region" description="Helical" evidence="6">
    <location>
        <begin position="88"/>
        <end position="113"/>
    </location>
</feature>
<feature type="compositionally biased region" description="Basic and acidic residues" evidence="5">
    <location>
        <begin position="310"/>
        <end position="319"/>
    </location>
</feature>
<dbReference type="GO" id="GO:0015171">
    <property type="term" value="F:amino acid transmembrane transporter activity"/>
    <property type="evidence" value="ECO:0007669"/>
    <property type="project" value="TreeGrafter"/>
</dbReference>
<evidence type="ECO:0000256" key="4">
    <source>
        <dbReference type="ARBA" id="ARBA00023136"/>
    </source>
</evidence>
<keyword evidence="2 6" id="KW-0812">Transmembrane</keyword>
<proteinExistence type="predicted"/>
<dbReference type="Proteomes" id="UP000308730">
    <property type="component" value="Unassembled WGS sequence"/>
</dbReference>
<evidence type="ECO:0000256" key="1">
    <source>
        <dbReference type="ARBA" id="ARBA00004141"/>
    </source>
</evidence>
<comment type="subcellular location">
    <subcellularLocation>
        <location evidence="1">Membrane</location>
        <topology evidence="1">Multi-pass membrane protein</topology>
    </subcellularLocation>
</comment>
<keyword evidence="4 6" id="KW-0472">Membrane</keyword>
<dbReference type="AlphaFoldDB" id="A0A4S4N1D8"/>
<dbReference type="Gene3D" id="1.20.1740.10">
    <property type="entry name" value="Amino acid/polyamine transporter I"/>
    <property type="match status" value="1"/>
</dbReference>
<feature type="domain" description="Amino acid permease/ SLC12A" evidence="7">
    <location>
        <begin position="1"/>
        <end position="273"/>
    </location>
</feature>
<evidence type="ECO:0000313" key="8">
    <source>
        <dbReference type="EMBL" id="THH31588.1"/>
    </source>
</evidence>
<accession>A0A4S4N1D8</accession>
<dbReference type="PANTHER" id="PTHR43341">
    <property type="entry name" value="AMINO ACID PERMEASE"/>
    <property type="match status" value="1"/>
</dbReference>
<name>A0A4S4N1D8_9APHY</name>
<dbReference type="InterPro" id="IPR004841">
    <property type="entry name" value="AA-permease/SLC12A_dom"/>
</dbReference>
<evidence type="ECO:0000256" key="2">
    <source>
        <dbReference type="ARBA" id="ARBA00022692"/>
    </source>
</evidence>
<feature type="region of interest" description="Disordered" evidence="5">
    <location>
        <begin position="284"/>
        <end position="319"/>
    </location>
</feature>